<reference evidence="3 4" key="1">
    <citation type="submission" date="2008-07" db="EMBL/GenBank/DDBJ databases">
        <authorList>
            <person name="Tandeau de Marsac N."/>
            <person name="Ferriera S."/>
            <person name="Johnson J."/>
            <person name="Kravitz S."/>
            <person name="Beeson K."/>
            <person name="Sutton G."/>
            <person name="Rogers Y.-H."/>
            <person name="Friedman R."/>
            <person name="Frazier M."/>
            <person name="Venter J.C."/>
        </authorList>
    </citation>
    <scope>NUCLEOTIDE SEQUENCE [LARGE SCALE GENOMIC DNA]</scope>
    <source>
        <strain evidence="3 4">PCC 7420</strain>
    </source>
</reference>
<dbReference type="Pfam" id="PF08239">
    <property type="entry name" value="SH3_3"/>
    <property type="match status" value="1"/>
</dbReference>
<sequence>MSQISLWSKSAALLLLGFTVAEGLTATASVGVGSEPTPLVTTWVHATENVERNTYRSPLNYQPGTFTSTLPSPTNSFLLTQGLIGQCRAAAQSIFIYAERSIANPIRALQADEQVILAEASGRNGWIAIRSPISGFVQAKDLKPCAGNPAPTPSPTPPNRCRRVIYEEDEGLAIRESPNTNSARVGGVFFGDRVTLSNPPQFRLDDAGREWVRITAPTSGWLSNGFPQLGDINLKACF</sequence>
<keyword evidence="4" id="KW-1185">Reference proteome</keyword>
<dbReference type="eggNOG" id="COG3103">
    <property type="taxonomic scope" value="Bacteria"/>
</dbReference>
<evidence type="ECO:0000313" key="4">
    <source>
        <dbReference type="Proteomes" id="UP000003835"/>
    </source>
</evidence>
<feature type="signal peptide" evidence="1">
    <location>
        <begin position="1"/>
        <end position="21"/>
    </location>
</feature>
<feature type="chain" id="PRO_5002827697" description="SH3b domain-containing protein" evidence="1">
    <location>
        <begin position="22"/>
        <end position="238"/>
    </location>
</feature>
<dbReference type="RefSeq" id="WP_006105090.1">
    <property type="nucleotide sequence ID" value="NZ_DS989868.1"/>
</dbReference>
<dbReference type="Proteomes" id="UP000003835">
    <property type="component" value="Unassembled WGS sequence"/>
</dbReference>
<gene>
    <name evidence="3" type="ORF">MC7420_5097</name>
</gene>
<feature type="domain" description="SH3b" evidence="2">
    <location>
        <begin position="171"/>
        <end position="226"/>
    </location>
</feature>
<protein>
    <recommendedName>
        <fullName evidence="2">SH3b domain-containing protein</fullName>
    </recommendedName>
</protein>
<accession>B4W1J1</accession>
<dbReference type="AlphaFoldDB" id="B4W1J1"/>
<name>B4W1J1_9CYAN</name>
<dbReference type="STRING" id="118168.MC7420_5097"/>
<dbReference type="InterPro" id="IPR003646">
    <property type="entry name" value="SH3-like_bac-type"/>
</dbReference>
<evidence type="ECO:0000256" key="1">
    <source>
        <dbReference type="SAM" id="SignalP"/>
    </source>
</evidence>
<proteinExistence type="predicted"/>
<evidence type="ECO:0000313" key="3">
    <source>
        <dbReference type="EMBL" id="EDX71953.1"/>
    </source>
</evidence>
<organism evidence="3 4">
    <name type="scientific">Coleofasciculus chthonoplastes PCC 7420</name>
    <dbReference type="NCBI Taxonomy" id="118168"/>
    <lineage>
        <taxon>Bacteria</taxon>
        <taxon>Bacillati</taxon>
        <taxon>Cyanobacteriota</taxon>
        <taxon>Cyanophyceae</taxon>
        <taxon>Coleofasciculales</taxon>
        <taxon>Coleofasciculaceae</taxon>
        <taxon>Coleofasciculus</taxon>
    </lineage>
</organism>
<evidence type="ECO:0000259" key="2">
    <source>
        <dbReference type="Pfam" id="PF08239"/>
    </source>
</evidence>
<dbReference type="HOGENOM" id="CLU_1164303_0_0_3"/>
<dbReference type="EMBL" id="DS989868">
    <property type="protein sequence ID" value="EDX71953.1"/>
    <property type="molecule type" value="Genomic_DNA"/>
</dbReference>
<dbReference type="OrthoDB" id="463619at2"/>
<keyword evidence="1" id="KW-0732">Signal</keyword>